<keyword evidence="5" id="KW-1185">Reference proteome</keyword>
<evidence type="ECO:0000313" key="2">
    <source>
        <dbReference type="EMBL" id="KAH7111976.1"/>
    </source>
</evidence>
<comment type="caution">
    <text evidence="2">The sequence shown here is derived from an EMBL/GenBank/DDBJ whole genome shotgun (WGS) entry which is preliminary data.</text>
</comment>
<reference evidence="2" key="1">
    <citation type="journal article" date="2021" name="Nat. Commun.">
        <title>Genetic determinants of endophytism in the Arabidopsis root mycobiome.</title>
        <authorList>
            <person name="Mesny F."/>
            <person name="Miyauchi S."/>
            <person name="Thiergart T."/>
            <person name="Pickel B."/>
            <person name="Atanasova L."/>
            <person name="Karlsson M."/>
            <person name="Huettel B."/>
            <person name="Barry K.W."/>
            <person name="Haridas S."/>
            <person name="Chen C."/>
            <person name="Bauer D."/>
            <person name="Andreopoulos W."/>
            <person name="Pangilinan J."/>
            <person name="LaButti K."/>
            <person name="Riley R."/>
            <person name="Lipzen A."/>
            <person name="Clum A."/>
            <person name="Drula E."/>
            <person name="Henrissat B."/>
            <person name="Kohler A."/>
            <person name="Grigoriev I.V."/>
            <person name="Martin F.M."/>
            <person name="Hacquard S."/>
        </authorList>
    </citation>
    <scope>NUCLEOTIDE SEQUENCE</scope>
    <source>
        <strain evidence="2">MPI-CAGE-AT-0147</strain>
    </source>
</reference>
<name>A0A9P9I8Q4_9HYPO</name>
<accession>A0A9P9I8Q4</accession>
<dbReference type="EMBL" id="JAGMUV010000039">
    <property type="protein sequence ID" value="KAH7111976.1"/>
    <property type="molecule type" value="Genomic_DNA"/>
</dbReference>
<evidence type="ECO:0000313" key="1">
    <source>
        <dbReference type="EMBL" id="KAH7109192.1"/>
    </source>
</evidence>
<evidence type="ECO:0000313" key="4">
    <source>
        <dbReference type="EMBL" id="KAH7114799.1"/>
    </source>
</evidence>
<dbReference type="Proteomes" id="UP000738349">
    <property type="component" value="Unassembled WGS sequence"/>
</dbReference>
<dbReference type="EMBL" id="JAGMUV010000038">
    <property type="protein sequence ID" value="KAH7112439.1"/>
    <property type="molecule type" value="Genomic_DNA"/>
</dbReference>
<sequence>MSSRRLWLKLSSSLEHRNRAANSTAWRLLRSHGRQRFGPWTREERILRIARLLLL</sequence>
<evidence type="ECO:0000313" key="5">
    <source>
        <dbReference type="Proteomes" id="UP000738349"/>
    </source>
</evidence>
<dbReference type="AlphaFoldDB" id="A0A9P9I8Q4"/>
<proteinExistence type="predicted"/>
<dbReference type="EMBL" id="JAGMUV010000031">
    <property type="protein sequence ID" value="KAH7114799.1"/>
    <property type="molecule type" value="Genomic_DNA"/>
</dbReference>
<protein>
    <submittedName>
        <fullName evidence="2">Uncharacterized protein</fullName>
    </submittedName>
</protein>
<organism evidence="2 5">
    <name type="scientific">Dactylonectria macrodidyma</name>
    <dbReference type="NCBI Taxonomy" id="307937"/>
    <lineage>
        <taxon>Eukaryota</taxon>
        <taxon>Fungi</taxon>
        <taxon>Dikarya</taxon>
        <taxon>Ascomycota</taxon>
        <taxon>Pezizomycotina</taxon>
        <taxon>Sordariomycetes</taxon>
        <taxon>Hypocreomycetidae</taxon>
        <taxon>Hypocreales</taxon>
        <taxon>Nectriaceae</taxon>
        <taxon>Dactylonectria</taxon>
    </lineage>
</organism>
<evidence type="ECO:0000313" key="3">
    <source>
        <dbReference type="EMBL" id="KAH7112439.1"/>
    </source>
</evidence>
<gene>
    <name evidence="4" type="ORF">EDB81DRAFT_873386</name>
    <name evidence="3" type="ORF">EDB81DRAFT_873648</name>
    <name evidence="2" type="ORF">EDB81DRAFT_873654</name>
    <name evidence="1" type="ORF">EDB81DRAFT_873971</name>
</gene>
<dbReference type="EMBL" id="JAGMUV010000053">
    <property type="protein sequence ID" value="KAH7109192.1"/>
    <property type="molecule type" value="Genomic_DNA"/>
</dbReference>